<proteinExistence type="predicted"/>
<keyword evidence="2" id="KW-0378">Hydrolase</keyword>
<dbReference type="PIRSF" id="PIRSF031982">
    <property type="entry name" value="UCP031982_abhydr"/>
    <property type="match status" value="1"/>
</dbReference>
<dbReference type="GO" id="GO:0016787">
    <property type="term" value="F:hydrolase activity"/>
    <property type="evidence" value="ECO:0007669"/>
    <property type="project" value="UniProtKB-KW"/>
</dbReference>
<name>A0A1C3VAV5_9HYPH</name>
<reference evidence="2 3" key="1">
    <citation type="submission" date="2016-08" db="EMBL/GenBank/DDBJ databases">
        <authorList>
            <person name="Seilhamer J.J."/>
        </authorList>
    </citation>
    <scope>NUCLEOTIDE SEQUENCE [LARGE SCALE GENOMIC DNA]</scope>
    <source>
        <strain evidence="2 3">P1-7</strain>
    </source>
</reference>
<protein>
    <submittedName>
        <fullName evidence="2">Predicted dienelactone hydrolase</fullName>
    </submittedName>
</protein>
<evidence type="ECO:0000313" key="2">
    <source>
        <dbReference type="EMBL" id="SCB24799.1"/>
    </source>
</evidence>
<dbReference type="RefSeq" id="WP_092573615.1">
    <property type="nucleotide sequence ID" value="NZ_FMAF01000004.1"/>
</dbReference>
<gene>
    <name evidence="2" type="ORF">GA0061101_104537</name>
</gene>
<dbReference type="InterPro" id="IPR016986">
    <property type="entry name" value="UCP031982_abhydr"/>
</dbReference>
<dbReference type="EMBL" id="FMAF01000004">
    <property type="protein sequence ID" value="SCB24799.1"/>
    <property type="molecule type" value="Genomic_DNA"/>
</dbReference>
<evidence type="ECO:0000313" key="3">
    <source>
        <dbReference type="Proteomes" id="UP000199205"/>
    </source>
</evidence>
<evidence type="ECO:0000256" key="1">
    <source>
        <dbReference type="SAM" id="SignalP"/>
    </source>
</evidence>
<keyword evidence="1" id="KW-0732">Signal</keyword>
<accession>A0A1C3VAV5</accession>
<dbReference type="InterPro" id="IPR029058">
    <property type="entry name" value="AB_hydrolase_fold"/>
</dbReference>
<dbReference type="Proteomes" id="UP000199205">
    <property type="component" value="Unassembled WGS sequence"/>
</dbReference>
<dbReference type="SUPFAM" id="SSF53474">
    <property type="entry name" value="alpha/beta-Hydrolases"/>
    <property type="match status" value="1"/>
</dbReference>
<dbReference type="AlphaFoldDB" id="A0A1C3VAV5"/>
<dbReference type="Gene3D" id="3.40.50.1820">
    <property type="entry name" value="alpha/beta hydrolase"/>
    <property type="match status" value="1"/>
</dbReference>
<sequence>MKWLLKFLAIMFPFFVAGSAGAVGFQYLSIPDDIGRPIELGIWYPSNSVAAPTTLGDVAQTVAVNGEITGDHLPTVIFSHGSAGHFSDRSESALVLAKAGFVAVSLTYPGDNYKDSGDKVVQILLNRPRQTSRVLDYMMQTWPGREHLEKSEIGFYGFSAGGFTGLVAIGGIPDWKLFTLHCAADPVEAVCQQGSAAVLSRPQVAARMASEWRHDARIKAAVLVSPGWAFSFDPSSLSKIKIPVELWGGSEDHVVPFESNVGYLQRYLPRVIAVHDVRDARHYSFLKPCSKAAGALNLESCMDQPGFDRASFQESLNQELVRFFRSELAE</sequence>
<dbReference type="OrthoDB" id="9814760at2"/>
<feature type="signal peptide" evidence="1">
    <location>
        <begin position="1"/>
        <end position="22"/>
    </location>
</feature>
<organism evidence="2 3">
    <name type="scientific">Rhizobium lusitanum</name>
    <dbReference type="NCBI Taxonomy" id="293958"/>
    <lineage>
        <taxon>Bacteria</taxon>
        <taxon>Pseudomonadati</taxon>
        <taxon>Pseudomonadota</taxon>
        <taxon>Alphaproteobacteria</taxon>
        <taxon>Hyphomicrobiales</taxon>
        <taxon>Rhizobiaceae</taxon>
        <taxon>Rhizobium/Agrobacterium group</taxon>
        <taxon>Rhizobium</taxon>
    </lineage>
</organism>
<feature type="chain" id="PRO_5008684066" evidence="1">
    <location>
        <begin position="23"/>
        <end position="330"/>
    </location>
</feature>